<sequence>MHALIVVAHPDPNSLTHSLAAQVAEGLQAAGHSFELADLAAEGFDQRYGMADLNVHRQQATPPADVLAEQARIDRADSLVLVFPVYWWSLPGLLKSWVERVFSHGWAFGYSADGALQKKLRHLKVHLIGVAAGDAGLFERHGYGDAMKTQIEHGIFDYCGASVLSSQLVYESESRDPAHYLRAARATGLDLFATTAEPELV</sequence>
<dbReference type="OrthoDB" id="9798454at2"/>
<evidence type="ECO:0000313" key="5">
    <source>
        <dbReference type="Proteomes" id="UP000015503"/>
    </source>
</evidence>
<dbReference type="GO" id="GO:0005829">
    <property type="term" value="C:cytosol"/>
    <property type="evidence" value="ECO:0007669"/>
    <property type="project" value="TreeGrafter"/>
</dbReference>
<dbReference type="eggNOG" id="COG2249">
    <property type="taxonomic scope" value="Bacteria"/>
</dbReference>
<dbReference type="Gene3D" id="3.40.50.360">
    <property type="match status" value="1"/>
</dbReference>
<proteinExistence type="inferred from homology"/>
<dbReference type="KEGG" id="pre:PCA10_26850"/>
<dbReference type="STRING" id="1245471.PCA10_26850"/>
<dbReference type="Pfam" id="PF02525">
    <property type="entry name" value="Flavodoxin_2"/>
    <property type="match status" value="1"/>
</dbReference>
<dbReference type="EMBL" id="AP013068">
    <property type="protein sequence ID" value="BAN48417.1"/>
    <property type="molecule type" value="Genomic_DNA"/>
</dbReference>
<organism evidence="4 5">
    <name type="scientific">Metapseudomonas resinovorans NBRC 106553</name>
    <dbReference type="NCBI Taxonomy" id="1245471"/>
    <lineage>
        <taxon>Bacteria</taxon>
        <taxon>Pseudomonadati</taxon>
        <taxon>Pseudomonadota</taxon>
        <taxon>Gammaproteobacteria</taxon>
        <taxon>Pseudomonadales</taxon>
        <taxon>Pseudomonadaceae</taxon>
        <taxon>Metapseudomonas</taxon>
    </lineage>
</organism>
<keyword evidence="2" id="KW-0560">Oxidoreductase</keyword>
<dbReference type="RefSeq" id="WP_016492611.1">
    <property type="nucleotide sequence ID" value="NC_021499.1"/>
</dbReference>
<name>S6AF08_METRE</name>
<dbReference type="GO" id="GO:0003955">
    <property type="term" value="F:NAD(P)H dehydrogenase (quinone) activity"/>
    <property type="evidence" value="ECO:0007669"/>
    <property type="project" value="TreeGrafter"/>
</dbReference>
<dbReference type="InterPro" id="IPR051545">
    <property type="entry name" value="NAD(P)H_dehydrogenase_qn"/>
</dbReference>
<dbReference type="AlphaFoldDB" id="S6AF08"/>
<dbReference type="InterPro" id="IPR029039">
    <property type="entry name" value="Flavoprotein-like_sf"/>
</dbReference>
<keyword evidence="5" id="KW-1185">Reference proteome</keyword>
<dbReference type="PANTHER" id="PTHR10204:SF34">
    <property type="entry name" value="NAD(P)H DEHYDROGENASE [QUINONE] 1 ISOFORM 1"/>
    <property type="match status" value="1"/>
</dbReference>
<reference evidence="4 5" key="1">
    <citation type="journal article" date="2013" name="Genome Announc.">
        <title>Complete Genome Sequence of the Carbazole Degrader Pseudomonas resinovorans Strain CA10 (NBRC 106553).</title>
        <authorList>
            <person name="Shintani M."/>
            <person name="Hosoyama A."/>
            <person name="Ohji S."/>
            <person name="Tsuchikane K."/>
            <person name="Takarada H."/>
            <person name="Yamazoe A."/>
            <person name="Fujita N."/>
            <person name="Nojiri H."/>
        </authorList>
    </citation>
    <scope>NUCLEOTIDE SEQUENCE [LARGE SCALE GENOMIC DNA]</scope>
    <source>
        <strain evidence="4 5">NBRC 106553</strain>
    </source>
</reference>
<dbReference type="SUPFAM" id="SSF52218">
    <property type="entry name" value="Flavoproteins"/>
    <property type="match status" value="1"/>
</dbReference>
<evidence type="ECO:0000256" key="2">
    <source>
        <dbReference type="ARBA" id="ARBA00023002"/>
    </source>
</evidence>
<feature type="domain" description="Flavodoxin-like fold" evidence="3">
    <location>
        <begin position="1"/>
        <end position="183"/>
    </location>
</feature>
<dbReference type="InterPro" id="IPR003680">
    <property type="entry name" value="Flavodoxin_fold"/>
</dbReference>
<evidence type="ECO:0000313" key="4">
    <source>
        <dbReference type="EMBL" id="BAN48417.1"/>
    </source>
</evidence>
<comment type="similarity">
    <text evidence="1">Belongs to the NAD(P)H dehydrogenase (quinone) family.</text>
</comment>
<dbReference type="PANTHER" id="PTHR10204">
    <property type="entry name" value="NAD P H OXIDOREDUCTASE-RELATED"/>
    <property type="match status" value="1"/>
</dbReference>
<evidence type="ECO:0000256" key="1">
    <source>
        <dbReference type="ARBA" id="ARBA00006252"/>
    </source>
</evidence>
<protein>
    <recommendedName>
        <fullName evidence="3">Flavodoxin-like fold domain-containing protein</fullName>
    </recommendedName>
</protein>
<dbReference type="Proteomes" id="UP000015503">
    <property type="component" value="Chromosome"/>
</dbReference>
<gene>
    <name evidence="4" type="ORF">PCA10_26850</name>
</gene>
<evidence type="ECO:0000259" key="3">
    <source>
        <dbReference type="Pfam" id="PF02525"/>
    </source>
</evidence>
<dbReference type="HOGENOM" id="CLU_058643_1_1_6"/>
<accession>S6AF08</accession>
<dbReference type="PATRIC" id="fig|1245471.3.peg.2719"/>